<evidence type="ECO:0008006" key="2">
    <source>
        <dbReference type="Google" id="ProtNLM"/>
    </source>
</evidence>
<organism evidence="1">
    <name type="scientific">marine sediment metagenome</name>
    <dbReference type="NCBI Taxonomy" id="412755"/>
    <lineage>
        <taxon>unclassified sequences</taxon>
        <taxon>metagenomes</taxon>
        <taxon>ecological metagenomes</taxon>
    </lineage>
</organism>
<accession>X1GX08</accession>
<feature type="non-terminal residue" evidence="1">
    <location>
        <position position="1"/>
    </location>
</feature>
<comment type="caution">
    <text evidence="1">The sequence shown here is derived from an EMBL/GenBank/DDBJ whole genome shotgun (WGS) entry which is preliminary data.</text>
</comment>
<gene>
    <name evidence="1" type="ORF">S03H2_37538</name>
</gene>
<proteinExistence type="predicted"/>
<dbReference type="EMBL" id="BARU01023110">
    <property type="protein sequence ID" value="GAH49395.1"/>
    <property type="molecule type" value="Genomic_DNA"/>
</dbReference>
<sequence>LGERKFGLFGKRNNIRTYAIQHGHFTPKSISFWNAFTPGNSSEIIVFGEKYSEVVRQVYPRSKPVALGNPYYDNMSLKKKKTSKEKITITFFSSFHAFQGRRAIFSNIELVNLYLDFLIQLYESCKDRIKLRIKLHPNESENYIINYGKMFAREIEIVKNKDSFDVLKTTDIAMSWGSTVNLEAVLSGTLSVQLLLSKKSKFTEQDWSLKIYNYSQLKNLIDKICSDPEYYSSETKRQYSYIPMLLSNIGHSAQSISDHILKNSI</sequence>
<reference evidence="1" key="1">
    <citation type="journal article" date="2014" name="Front. Microbiol.">
        <title>High frequency of phylogenetically diverse reductive dehalogenase-homologous genes in deep subseafloor sedimentary metagenomes.</title>
        <authorList>
            <person name="Kawai M."/>
            <person name="Futagami T."/>
            <person name="Toyoda A."/>
            <person name="Takaki Y."/>
            <person name="Nishi S."/>
            <person name="Hori S."/>
            <person name="Arai W."/>
            <person name="Tsubouchi T."/>
            <person name="Morono Y."/>
            <person name="Uchiyama I."/>
            <person name="Ito T."/>
            <person name="Fujiyama A."/>
            <person name="Inagaki F."/>
            <person name="Takami H."/>
        </authorList>
    </citation>
    <scope>NUCLEOTIDE SEQUENCE</scope>
    <source>
        <strain evidence="1">Expedition CK06-06</strain>
    </source>
</reference>
<dbReference type="AlphaFoldDB" id="X1GX08"/>
<name>X1GX08_9ZZZZ</name>
<protein>
    <recommendedName>
        <fullName evidence="2">Surface carbohydrate biosynthesis protein</fullName>
    </recommendedName>
</protein>
<evidence type="ECO:0000313" key="1">
    <source>
        <dbReference type="EMBL" id="GAH49395.1"/>
    </source>
</evidence>